<name>A0A1G8ZEB2_9FLAO</name>
<dbReference type="NCBIfam" id="TIGR04183">
    <property type="entry name" value="Por_Secre_tail"/>
    <property type="match status" value="1"/>
</dbReference>
<dbReference type="RefSeq" id="WP_091396169.1">
    <property type="nucleotide sequence ID" value="NZ_BKAI01000009.1"/>
</dbReference>
<dbReference type="OrthoDB" id="667194at2"/>
<dbReference type="Pfam" id="PF18962">
    <property type="entry name" value="Por_Secre_tail"/>
    <property type="match status" value="1"/>
</dbReference>
<keyword evidence="4" id="KW-1185">Reference proteome</keyword>
<keyword evidence="1" id="KW-0732">Signal</keyword>
<reference evidence="3 4" key="1">
    <citation type="submission" date="2016-10" db="EMBL/GenBank/DDBJ databases">
        <authorList>
            <person name="de Groot N.N."/>
        </authorList>
    </citation>
    <scope>NUCLEOTIDE SEQUENCE [LARGE SCALE GENOMIC DNA]</scope>
    <source>
        <strain evidence="3 4">CGMCC 1.10076</strain>
    </source>
</reference>
<protein>
    <submittedName>
        <fullName evidence="3">Por secretion system C-terminal sorting domain-containing protein</fullName>
    </submittedName>
</protein>
<proteinExistence type="predicted"/>
<dbReference type="Proteomes" id="UP000199580">
    <property type="component" value="Unassembled WGS sequence"/>
</dbReference>
<gene>
    <name evidence="3" type="ORF">SAMN04487935_2552</name>
</gene>
<sequence>MKQKSQNRLPNFFTVLLMLAILPLSAQSIIFKNNIEGTNPSQFNPFTEGQETDAHVTATGIGRGAGLVSATESGSYSVTSWNTSAVDNTAYFEFTVTPNPGYRINYGTLEFNIGFSGGPNNAPLAVRTNLSSYATNIPFSRASFSVPVVIDLSASAYQQVNSSMTFRIYPYGSANISDRFTIYDFAFKGSVAPLCNLGLPEGNSQQLFQPGSTLADLEVAGTNLSWFASMADALDGSPVLPIATALTDGATYYVTQSNGGCTSAPLPVTVAANLATAGFDQMKFLWYPNPVSDQLQIEALSEIDHVVLFALSGQQLGIIPGNGNKAAVDFSNLAPGIYLVKVFTKDGFKTFKVSKAQ</sequence>
<accession>A0A1G8ZEB2</accession>
<dbReference type="EMBL" id="FNEZ01000004">
    <property type="protein sequence ID" value="SDK13367.1"/>
    <property type="molecule type" value="Genomic_DNA"/>
</dbReference>
<evidence type="ECO:0000256" key="1">
    <source>
        <dbReference type="ARBA" id="ARBA00022729"/>
    </source>
</evidence>
<feature type="domain" description="Secretion system C-terminal sorting" evidence="2">
    <location>
        <begin position="287"/>
        <end position="350"/>
    </location>
</feature>
<evidence type="ECO:0000313" key="4">
    <source>
        <dbReference type="Proteomes" id="UP000199580"/>
    </source>
</evidence>
<evidence type="ECO:0000313" key="3">
    <source>
        <dbReference type="EMBL" id="SDK13367.1"/>
    </source>
</evidence>
<evidence type="ECO:0000259" key="2">
    <source>
        <dbReference type="Pfam" id="PF18962"/>
    </source>
</evidence>
<dbReference type="InterPro" id="IPR026444">
    <property type="entry name" value="Secre_tail"/>
</dbReference>
<dbReference type="STRING" id="1128970.SAMN04487935_2552"/>
<organism evidence="3 4">
    <name type="scientific">Flavobacterium noncentrifugens</name>
    <dbReference type="NCBI Taxonomy" id="1128970"/>
    <lineage>
        <taxon>Bacteria</taxon>
        <taxon>Pseudomonadati</taxon>
        <taxon>Bacteroidota</taxon>
        <taxon>Flavobacteriia</taxon>
        <taxon>Flavobacteriales</taxon>
        <taxon>Flavobacteriaceae</taxon>
        <taxon>Flavobacterium</taxon>
    </lineage>
</organism>
<dbReference type="AlphaFoldDB" id="A0A1G8ZEB2"/>